<evidence type="ECO:0000313" key="2">
    <source>
        <dbReference type="Proteomes" id="UP001165079"/>
    </source>
</evidence>
<dbReference type="RefSeq" id="WP_285664132.1">
    <property type="nucleotide sequence ID" value="NZ_BSTX01000002.1"/>
</dbReference>
<proteinExistence type="predicted"/>
<dbReference type="EMBL" id="BSTX01000002">
    <property type="protein sequence ID" value="GLZ79003.1"/>
    <property type="molecule type" value="Genomic_DNA"/>
</dbReference>
<reference evidence="1" key="1">
    <citation type="submission" date="2023-03" db="EMBL/GenBank/DDBJ databases">
        <title>Actinorhabdospora filicis NBRC 111898.</title>
        <authorList>
            <person name="Ichikawa N."/>
            <person name="Sato H."/>
            <person name="Tonouchi N."/>
        </authorList>
    </citation>
    <scope>NUCLEOTIDE SEQUENCE</scope>
    <source>
        <strain evidence="1">NBRC 111898</strain>
    </source>
</reference>
<gene>
    <name evidence="1" type="ORF">Afil01_38100</name>
</gene>
<comment type="caution">
    <text evidence="1">The sequence shown here is derived from an EMBL/GenBank/DDBJ whole genome shotgun (WGS) entry which is preliminary data.</text>
</comment>
<accession>A0A9W6SN32</accession>
<name>A0A9W6SN32_9ACTN</name>
<keyword evidence="2" id="KW-1185">Reference proteome</keyword>
<organism evidence="1 2">
    <name type="scientific">Actinorhabdospora filicis</name>
    <dbReference type="NCBI Taxonomy" id="1785913"/>
    <lineage>
        <taxon>Bacteria</taxon>
        <taxon>Bacillati</taxon>
        <taxon>Actinomycetota</taxon>
        <taxon>Actinomycetes</taxon>
        <taxon>Micromonosporales</taxon>
        <taxon>Micromonosporaceae</taxon>
        <taxon>Actinorhabdospora</taxon>
    </lineage>
</organism>
<sequence length="54" mass="5921">MIRVAKRLADRMLDKLVPATDAHACADVCVDRQCANGVWQCCSPCAMHLCCRNG</sequence>
<protein>
    <submittedName>
        <fullName evidence="1">Uncharacterized protein</fullName>
    </submittedName>
</protein>
<dbReference type="Proteomes" id="UP001165079">
    <property type="component" value="Unassembled WGS sequence"/>
</dbReference>
<dbReference type="AlphaFoldDB" id="A0A9W6SN32"/>
<evidence type="ECO:0000313" key="1">
    <source>
        <dbReference type="EMBL" id="GLZ79003.1"/>
    </source>
</evidence>